<dbReference type="EMBL" id="BSFL01000002">
    <property type="protein sequence ID" value="GLK80108.1"/>
    <property type="molecule type" value="Genomic_DNA"/>
</dbReference>
<evidence type="ECO:0000313" key="1">
    <source>
        <dbReference type="EMBL" id="GLK80108.1"/>
    </source>
</evidence>
<sequence length="473" mass="51353">MRLVADPREADAAVVTTQLQTPKIRKDRSLDRLAETGNVAQFVSFSPDGGRTRQEFSRVAGHAPNDPFLSERLALETLLMRSPEASINLRSFSPDDPRSREFVYGITNVDDAVNALDRLSGDGLFVIANETVDVKDGGVSGVAQGGVIEFSPDDTPRCVEKDGVASLPLHLGLSMLETVYGFRPELGETHGARLEFSVHPRPRGWRQTHTLLWEHEQIGPEQHRPALTWPNNFSRHLGDKAYGLLMAYLVGLPTPRTTVIGRRVAPFSFGLATASREVWTRTCPREPEPGLYTTVKGWIDPFALLAAEDKTGDAIRSVLCQAAVPARYSGAAIVTGDGSLAVEGREGEGDLFMLGVNAPELLPATIVDAVKAAHRRLEDALGSVRFEWVHDGDRVWIVQLHLGATRSTSKVLVPGDAEDWVRFDARNGLEKLRAALRTLGPGAGLQLVGNVGLTSHIADVVRKAGKPARIVVG</sequence>
<dbReference type="Proteomes" id="UP001143309">
    <property type="component" value="Unassembled WGS sequence"/>
</dbReference>
<comment type="caution">
    <text evidence="1">The sequence shown here is derived from an EMBL/GenBank/DDBJ whole genome shotgun (WGS) entry which is preliminary data.</text>
</comment>
<keyword evidence="2" id="KW-1185">Reference proteome</keyword>
<accession>A0A9W6JR61</accession>
<name>A0A9W6JR61_9HYPH</name>
<reference evidence="1" key="2">
    <citation type="submission" date="2023-01" db="EMBL/GenBank/DDBJ databases">
        <authorList>
            <person name="Sun Q."/>
            <person name="Evtushenko L."/>
        </authorList>
    </citation>
    <scope>NUCLEOTIDE SEQUENCE</scope>
    <source>
        <strain evidence="1">VKM B-2748</strain>
    </source>
</reference>
<dbReference type="AlphaFoldDB" id="A0A9W6JR61"/>
<organism evidence="1 2">
    <name type="scientific">Methylopila turkensis</name>
    <dbReference type="NCBI Taxonomy" id="1437816"/>
    <lineage>
        <taxon>Bacteria</taxon>
        <taxon>Pseudomonadati</taxon>
        <taxon>Pseudomonadota</taxon>
        <taxon>Alphaproteobacteria</taxon>
        <taxon>Hyphomicrobiales</taxon>
        <taxon>Methylopilaceae</taxon>
        <taxon>Methylopila</taxon>
    </lineage>
</organism>
<gene>
    <name evidence="1" type="ORF">GCM10008174_18490</name>
</gene>
<protein>
    <submittedName>
        <fullName evidence="1">Uncharacterized protein</fullName>
    </submittedName>
</protein>
<proteinExistence type="predicted"/>
<reference evidence="1" key="1">
    <citation type="journal article" date="2014" name="Int. J. Syst. Evol. Microbiol.">
        <title>Complete genome sequence of Corynebacterium casei LMG S-19264T (=DSM 44701T), isolated from a smear-ripened cheese.</title>
        <authorList>
            <consortium name="US DOE Joint Genome Institute (JGI-PGF)"/>
            <person name="Walter F."/>
            <person name="Albersmeier A."/>
            <person name="Kalinowski J."/>
            <person name="Ruckert C."/>
        </authorList>
    </citation>
    <scope>NUCLEOTIDE SEQUENCE</scope>
    <source>
        <strain evidence="1">VKM B-2748</strain>
    </source>
</reference>
<evidence type="ECO:0000313" key="2">
    <source>
        <dbReference type="Proteomes" id="UP001143309"/>
    </source>
</evidence>